<dbReference type="PANTHER" id="PTHR36453:SF1">
    <property type="entry name" value="RIGHT HANDED BETA HELIX DOMAIN-CONTAINING PROTEIN"/>
    <property type="match status" value="1"/>
</dbReference>
<organism evidence="2 3">
    <name type="scientific">Bianquea renquensis</name>
    <dbReference type="NCBI Taxonomy" id="2763661"/>
    <lineage>
        <taxon>Bacteria</taxon>
        <taxon>Bacillati</taxon>
        <taxon>Bacillota</taxon>
        <taxon>Clostridia</taxon>
        <taxon>Eubacteriales</taxon>
        <taxon>Bianqueaceae</taxon>
        <taxon>Bianquea</taxon>
    </lineage>
</organism>
<name>A0A926I378_9FIRM</name>
<dbReference type="InterPro" id="IPR011050">
    <property type="entry name" value="Pectin_lyase_fold/virulence"/>
</dbReference>
<reference evidence="2" key="1">
    <citation type="submission" date="2020-08" db="EMBL/GenBank/DDBJ databases">
        <title>Genome public.</title>
        <authorList>
            <person name="Liu C."/>
            <person name="Sun Q."/>
        </authorList>
    </citation>
    <scope>NUCLEOTIDE SEQUENCE</scope>
    <source>
        <strain evidence="2">NSJ-32</strain>
    </source>
</reference>
<dbReference type="InterPro" id="IPR039448">
    <property type="entry name" value="Beta_helix"/>
</dbReference>
<comment type="caution">
    <text evidence="2">The sequence shown here is derived from an EMBL/GenBank/DDBJ whole genome shotgun (WGS) entry which is preliminary data.</text>
</comment>
<dbReference type="Proteomes" id="UP000657006">
    <property type="component" value="Unassembled WGS sequence"/>
</dbReference>
<dbReference type="SUPFAM" id="SSF51126">
    <property type="entry name" value="Pectin lyase-like"/>
    <property type="match status" value="1"/>
</dbReference>
<dbReference type="PANTHER" id="PTHR36453">
    <property type="entry name" value="SECRETED PROTEIN-RELATED"/>
    <property type="match status" value="1"/>
</dbReference>
<gene>
    <name evidence="2" type="ORF">H8730_17025</name>
</gene>
<evidence type="ECO:0000313" key="2">
    <source>
        <dbReference type="EMBL" id="MBC8545238.1"/>
    </source>
</evidence>
<dbReference type="Pfam" id="PF13229">
    <property type="entry name" value="Beta_helix"/>
    <property type="match status" value="1"/>
</dbReference>
<dbReference type="EMBL" id="JACRSQ010000060">
    <property type="protein sequence ID" value="MBC8545238.1"/>
    <property type="molecule type" value="Genomic_DNA"/>
</dbReference>
<protein>
    <submittedName>
        <fullName evidence="2">Right-handed parallel beta-helix repeat-containing protein</fullName>
    </submittedName>
</protein>
<dbReference type="Gene3D" id="2.160.20.10">
    <property type="entry name" value="Single-stranded right-handed beta-helix, Pectin lyase-like"/>
    <property type="match status" value="2"/>
</dbReference>
<dbReference type="InterPro" id="IPR012334">
    <property type="entry name" value="Pectin_lyas_fold"/>
</dbReference>
<feature type="domain" description="Right handed beta helix" evidence="1">
    <location>
        <begin position="349"/>
        <end position="523"/>
    </location>
</feature>
<evidence type="ECO:0000259" key="1">
    <source>
        <dbReference type="Pfam" id="PF13229"/>
    </source>
</evidence>
<evidence type="ECO:0000313" key="3">
    <source>
        <dbReference type="Proteomes" id="UP000657006"/>
    </source>
</evidence>
<proteinExistence type="predicted"/>
<sequence>MPEGGVTIYLREGTYRLTESFVLTEEDSGMPGREVRYQGYPGEEVRLCGSVRVNAEDFQVVSDSNTVARLRPQAVEHVRVIDLMEQGITEYGQLHTRGMGQDMIPMQMELTIEDEAYELASYPKTGYSHVGTVLDGRKEPGAIFQYTDDRAEAWTQAEDLWLYGYLENAYSDYYVGVSKVDSAAKTFTLRHETPRGVTEAPPFGGKHNKYRGYNLLEEIEAPGEYYIDRVHGRLYVWPKRELEPDSRVELSVLEEPLISMEGCHDIQLDSLILENTRGVGIHEDSCENIIIQNSVFRNIGIVAVNMGKGCAPKWREQPDTSPEAILKSRLVGDLKGYLWRYPAADRCAGFNNSILNCEIYQIGCGGIILDGGNRRQLIHGRNSVENCSFHQVNRVEKAYRGGVRFLGMGNMVSHCTFSGANHMTIDFGGNDNLLEYCDIGDSTWDCGDMGTIYHGVDPTYFGNVIRYNHIHDTGAKNHVLDIYNDGRGNGLTVEGNFIGKIQTSWSGRSVFVNGGQFNTVRGNCWYQTAVIYEFPPRWYDGKEFIMEILRDCQHWIQAMDIGGPLWRKRYPKLALLAGDCHELSYSPLNNVYTDSKVFETVEAMLTDPKVDANRFRQIGRYQ</sequence>
<keyword evidence="3" id="KW-1185">Reference proteome</keyword>
<accession>A0A926I378</accession>
<dbReference type="AlphaFoldDB" id="A0A926I378"/>
<dbReference type="RefSeq" id="WP_249290250.1">
    <property type="nucleotide sequence ID" value="NZ_JACRSQ010000060.1"/>
</dbReference>